<feature type="transmembrane region" description="Helical" evidence="6">
    <location>
        <begin position="241"/>
        <end position="263"/>
    </location>
</feature>
<organism evidence="8 9">
    <name type="scientific">Patiria miniata</name>
    <name type="common">Bat star</name>
    <name type="synonym">Asterina miniata</name>
    <dbReference type="NCBI Taxonomy" id="46514"/>
    <lineage>
        <taxon>Eukaryota</taxon>
        <taxon>Metazoa</taxon>
        <taxon>Echinodermata</taxon>
        <taxon>Eleutherozoa</taxon>
        <taxon>Asterozoa</taxon>
        <taxon>Asteroidea</taxon>
        <taxon>Valvatacea</taxon>
        <taxon>Valvatida</taxon>
        <taxon>Asterinidae</taxon>
        <taxon>Patiria</taxon>
    </lineage>
</organism>
<dbReference type="AlphaFoldDB" id="A0A913Z1S1"/>
<keyword evidence="5" id="KW-0807">Transducer</keyword>
<dbReference type="Pfam" id="PF00001">
    <property type="entry name" value="7tm_1"/>
    <property type="match status" value="1"/>
</dbReference>
<dbReference type="GeneID" id="119719297"/>
<dbReference type="OrthoDB" id="5975505at2759"/>
<dbReference type="InterPro" id="IPR000276">
    <property type="entry name" value="GPCR_Rhodpsn"/>
</dbReference>
<reference evidence="8" key="1">
    <citation type="submission" date="2022-11" db="UniProtKB">
        <authorList>
            <consortium name="EnsemblMetazoa"/>
        </authorList>
    </citation>
    <scope>IDENTIFICATION</scope>
</reference>
<feature type="transmembrane region" description="Helical" evidence="6">
    <location>
        <begin position="6"/>
        <end position="30"/>
    </location>
</feature>
<evidence type="ECO:0000259" key="7">
    <source>
        <dbReference type="PROSITE" id="PS50262"/>
    </source>
</evidence>
<feature type="transmembrane region" description="Helical" evidence="6">
    <location>
        <begin position="82"/>
        <end position="105"/>
    </location>
</feature>
<dbReference type="RefSeq" id="XP_038044635.1">
    <property type="nucleotide sequence ID" value="XM_038188707.1"/>
</dbReference>
<evidence type="ECO:0000256" key="3">
    <source>
        <dbReference type="ARBA" id="ARBA00022989"/>
    </source>
</evidence>
<dbReference type="Gene3D" id="1.20.1070.10">
    <property type="entry name" value="Rhodopsin 7-helix transmembrane proteins"/>
    <property type="match status" value="1"/>
</dbReference>
<dbReference type="CDD" id="cd00637">
    <property type="entry name" value="7tm_classA_rhodopsin-like"/>
    <property type="match status" value="1"/>
</dbReference>
<evidence type="ECO:0000256" key="1">
    <source>
        <dbReference type="ARBA" id="ARBA00004370"/>
    </source>
</evidence>
<keyword evidence="4 6" id="KW-0472">Membrane</keyword>
<feature type="transmembrane region" description="Helical" evidence="6">
    <location>
        <begin position="167"/>
        <end position="189"/>
    </location>
</feature>
<keyword evidence="5" id="KW-0297">G-protein coupled receptor</keyword>
<dbReference type="PROSITE" id="PS00237">
    <property type="entry name" value="G_PROTEIN_RECEP_F1_1"/>
    <property type="match status" value="1"/>
</dbReference>
<name>A0A913Z1S1_PATMI</name>
<dbReference type="PANTHER" id="PTHR45698">
    <property type="entry name" value="TRACE AMINE-ASSOCIATED RECEPTOR 19N-RELATED"/>
    <property type="match status" value="1"/>
</dbReference>
<protein>
    <recommendedName>
        <fullName evidence="7">G-protein coupled receptors family 1 profile domain-containing protein</fullName>
    </recommendedName>
</protein>
<dbReference type="PROSITE" id="PS50262">
    <property type="entry name" value="G_PROTEIN_RECEP_F1_2"/>
    <property type="match status" value="1"/>
</dbReference>
<accession>A0A913Z1S1</accession>
<comment type="subcellular location">
    <subcellularLocation>
        <location evidence="1">Membrane</location>
    </subcellularLocation>
</comment>
<dbReference type="PRINTS" id="PR00237">
    <property type="entry name" value="GPCRRHODOPSN"/>
</dbReference>
<evidence type="ECO:0000256" key="2">
    <source>
        <dbReference type="ARBA" id="ARBA00022692"/>
    </source>
</evidence>
<dbReference type="SUPFAM" id="SSF81321">
    <property type="entry name" value="Family A G protein-coupled receptor-like"/>
    <property type="match status" value="1"/>
</dbReference>
<feature type="transmembrane region" description="Helical" evidence="6">
    <location>
        <begin position="275"/>
        <end position="296"/>
    </location>
</feature>
<evidence type="ECO:0000256" key="4">
    <source>
        <dbReference type="ARBA" id="ARBA00023136"/>
    </source>
</evidence>
<evidence type="ECO:0000256" key="5">
    <source>
        <dbReference type="RuleBase" id="RU000688"/>
    </source>
</evidence>
<feature type="transmembrane region" description="Helical" evidence="6">
    <location>
        <begin position="126"/>
        <end position="147"/>
    </location>
</feature>
<dbReference type="GO" id="GO:0004930">
    <property type="term" value="F:G protein-coupled receptor activity"/>
    <property type="evidence" value="ECO:0007669"/>
    <property type="project" value="UniProtKB-KW"/>
</dbReference>
<feature type="transmembrane region" description="Helical" evidence="6">
    <location>
        <begin position="42"/>
        <end position="62"/>
    </location>
</feature>
<feature type="domain" description="G-protein coupled receptors family 1 profile" evidence="7">
    <location>
        <begin position="21"/>
        <end position="294"/>
    </location>
</feature>
<evidence type="ECO:0000313" key="8">
    <source>
        <dbReference type="EnsemblMetazoa" id="XP_038044635.1"/>
    </source>
</evidence>
<keyword evidence="5" id="KW-0675">Receptor</keyword>
<evidence type="ECO:0000256" key="6">
    <source>
        <dbReference type="SAM" id="Phobius"/>
    </source>
</evidence>
<dbReference type="EnsemblMetazoa" id="XM_038188707.1">
    <property type="protein sequence ID" value="XP_038044635.1"/>
    <property type="gene ID" value="LOC119719297"/>
</dbReference>
<keyword evidence="9" id="KW-1185">Reference proteome</keyword>
<dbReference type="PANTHER" id="PTHR45698:SF1">
    <property type="entry name" value="TRACE AMINE-ASSOCIATED RECEPTOR 13C-LIKE"/>
    <property type="match status" value="1"/>
</dbReference>
<dbReference type="GO" id="GO:0016020">
    <property type="term" value="C:membrane"/>
    <property type="evidence" value="ECO:0007669"/>
    <property type="project" value="UniProtKB-SubCell"/>
</dbReference>
<keyword evidence="3 6" id="KW-1133">Transmembrane helix</keyword>
<sequence length="335" mass="37220">MEEILWLRIFKTIVGIVGILGNGLVCLVIGKVSSMQTRTNAFIFHQAAVDLLGSLMILLQSGVPLPDQMPDGVLGLIVCNVWYSNFSLFLLFVISTLNLLSLTLERYFAIVHPFRYQAAFAKRPKLKVGVVIAVCWILGTVIKSYSLTIFKVQDGKCVSNAANRSKVIGSLTTVLQYIVPVAVMLFAYIRISVELKRGAARVGPAPSVISSAAGASNGDGNAQPAGLMESLLRARRNTFKMLWIVFITFLVCWTPNQTIFLMFNLGWKLNYDGWYYLLSVAMVAANCCVNPVIYAFKYRQFRKGLRELFCSRRINREEAVNSATSCRHSLHGELG</sequence>
<dbReference type="Proteomes" id="UP000887568">
    <property type="component" value="Unplaced"/>
</dbReference>
<comment type="similarity">
    <text evidence="5">Belongs to the G-protein coupled receptor 1 family.</text>
</comment>
<keyword evidence="2 5" id="KW-0812">Transmembrane</keyword>
<dbReference type="InterPro" id="IPR017452">
    <property type="entry name" value="GPCR_Rhodpsn_7TM"/>
</dbReference>
<evidence type="ECO:0000313" key="9">
    <source>
        <dbReference type="Proteomes" id="UP000887568"/>
    </source>
</evidence>
<proteinExistence type="inferred from homology"/>